<dbReference type="PANTHER" id="PTHR21521">
    <property type="entry name" value="AMUN, ISOFORM A"/>
    <property type="match status" value="1"/>
</dbReference>
<dbReference type="OrthoDB" id="8249012at2759"/>
<comment type="caution">
    <text evidence="2">The sequence shown here is derived from an EMBL/GenBank/DDBJ whole genome shotgun (WGS) entry which is preliminary data.</text>
</comment>
<feature type="compositionally biased region" description="Polar residues" evidence="1">
    <location>
        <begin position="260"/>
        <end position="271"/>
    </location>
</feature>
<dbReference type="Proteomes" id="UP000827284">
    <property type="component" value="Unassembled WGS sequence"/>
</dbReference>
<protein>
    <submittedName>
        <fullName evidence="2">Uncharacterized protein</fullName>
    </submittedName>
</protein>
<gene>
    <name evidence="2" type="ORF">EMPS_01109</name>
</gene>
<organism evidence="2 3">
    <name type="scientific">Entomortierella parvispora</name>
    <dbReference type="NCBI Taxonomy" id="205924"/>
    <lineage>
        <taxon>Eukaryota</taxon>
        <taxon>Fungi</taxon>
        <taxon>Fungi incertae sedis</taxon>
        <taxon>Mucoromycota</taxon>
        <taxon>Mortierellomycotina</taxon>
        <taxon>Mortierellomycetes</taxon>
        <taxon>Mortierellales</taxon>
        <taxon>Mortierellaceae</taxon>
        <taxon>Entomortierella</taxon>
    </lineage>
</organism>
<keyword evidence="3" id="KW-1185">Reference proteome</keyword>
<sequence>MPTTLFNSSDISLWESILDQYPDALSHHVASKKDNSLLKLDEWYQTTLPAVLATRSPVYMTSKELCQLMSWKLKRGKFRPNLLKLAESNSDADVKRVSEEAFKLIPTGLRAAITKMAELKGVGPATASAILCSGAPSEVPFMADETMASVPGLGPIAYTIPYYIRFAAKVIEKAKELEERGSAKVTSPHLVEMALWSEYILDKYSVPRKVQSSPIKNSQEAPNKVTPDTQKQMKSKAVGSKRQAEPTSNDCAPEKRAKTITPTQSRTTRRA</sequence>
<name>A0A9P3H280_9FUNG</name>
<feature type="compositionally biased region" description="Polar residues" evidence="1">
    <location>
        <begin position="212"/>
        <end position="232"/>
    </location>
</feature>
<evidence type="ECO:0000313" key="2">
    <source>
        <dbReference type="EMBL" id="GJJ68763.1"/>
    </source>
</evidence>
<reference evidence="2" key="2">
    <citation type="journal article" date="2022" name="Microbiol. Resour. Announc.">
        <title>Whole-Genome Sequence of Entomortierella parvispora E1425, a Mucoromycotan Fungus Associated with Burkholderiaceae-Related Endosymbiotic Bacteria.</title>
        <authorList>
            <person name="Herlambang A."/>
            <person name="Guo Y."/>
            <person name="Takashima Y."/>
            <person name="Narisawa K."/>
            <person name="Ohta H."/>
            <person name="Nishizawa T."/>
        </authorList>
    </citation>
    <scope>NUCLEOTIDE SEQUENCE</scope>
    <source>
        <strain evidence="2">E1425</strain>
    </source>
</reference>
<feature type="region of interest" description="Disordered" evidence="1">
    <location>
        <begin position="212"/>
        <end position="271"/>
    </location>
</feature>
<accession>A0A9P3H280</accession>
<proteinExistence type="predicted"/>
<dbReference type="AlphaFoldDB" id="A0A9P3H280"/>
<dbReference type="PANTHER" id="PTHR21521:SF0">
    <property type="entry name" value="AMUN, ISOFORM A"/>
    <property type="match status" value="1"/>
</dbReference>
<reference evidence="2" key="1">
    <citation type="submission" date="2021-11" db="EMBL/GenBank/DDBJ databases">
        <authorList>
            <person name="Herlambang A."/>
            <person name="Guo Y."/>
            <person name="Takashima Y."/>
            <person name="Nishizawa T."/>
        </authorList>
    </citation>
    <scope>NUCLEOTIDE SEQUENCE</scope>
    <source>
        <strain evidence="2">E1425</strain>
    </source>
</reference>
<evidence type="ECO:0000256" key="1">
    <source>
        <dbReference type="SAM" id="MobiDB-lite"/>
    </source>
</evidence>
<dbReference type="EMBL" id="BQFW01000002">
    <property type="protein sequence ID" value="GJJ68763.1"/>
    <property type="molecule type" value="Genomic_DNA"/>
</dbReference>
<evidence type="ECO:0000313" key="3">
    <source>
        <dbReference type="Proteomes" id="UP000827284"/>
    </source>
</evidence>